<sequence>MITYKIKQMVYKISHKPLERFISLLPVKPGGLEVSSPSVCPSVCKSVHSVSELFSALLQGMFVKVGIQLWYE</sequence>
<accession>A0A2H9T2L2</accession>
<protein>
    <submittedName>
        <fullName evidence="1">Uncharacterized protein</fullName>
    </submittedName>
</protein>
<dbReference type="EMBL" id="NSIT01000597">
    <property type="protein sequence ID" value="PJE77447.1"/>
    <property type="molecule type" value="Genomic_DNA"/>
</dbReference>
<organism evidence="1">
    <name type="scientific">invertebrate metagenome</name>
    <dbReference type="NCBI Taxonomy" id="1711999"/>
    <lineage>
        <taxon>unclassified sequences</taxon>
        <taxon>metagenomes</taxon>
        <taxon>organismal metagenomes</taxon>
    </lineage>
</organism>
<name>A0A2H9T2L2_9ZZZZ</name>
<proteinExistence type="predicted"/>
<evidence type="ECO:0000313" key="1">
    <source>
        <dbReference type="EMBL" id="PJE77447.1"/>
    </source>
</evidence>
<reference evidence="1" key="1">
    <citation type="journal article" date="2017" name="Appl. Environ. Microbiol.">
        <title>Molecular characterization of an Endozoicomonas-like organism causing infection in king scallop Pecten maximus L.</title>
        <authorList>
            <person name="Cano I."/>
            <person name="van Aerle R."/>
            <person name="Ross S."/>
            <person name="Verner-Jeffreys D.W."/>
            <person name="Paley R.K."/>
            <person name="Rimmer G."/>
            <person name="Ryder D."/>
            <person name="Hooper P."/>
            <person name="Stone D."/>
            <person name="Feist S.W."/>
        </authorList>
    </citation>
    <scope>NUCLEOTIDE SEQUENCE</scope>
</reference>
<dbReference type="AlphaFoldDB" id="A0A2H9T2L2"/>
<gene>
    <name evidence="1" type="ORF">CI610_03631</name>
</gene>
<comment type="caution">
    <text evidence="1">The sequence shown here is derived from an EMBL/GenBank/DDBJ whole genome shotgun (WGS) entry which is preliminary data.</text>
</comment>